<gene>
    <name evidence="1" type="ORF">OKA04_18285</name>
</gene>
<sequence length="184" mass="21363">MPSSLNSEQQKARDAVRRAVSYLRQCGIRVPRFVLTTSWSRSVGGAEVAFDGRISRMNMGRYPSDFLRDWLAMHELGHVLWNEHRPLRWKRFREAFGTPAPDNYDELYRSESWKTAATHRLSWLPGIHRPHGEPSWYGARAGGEERFCELLGLLYANEDFAEEPPADLADLWEVCWDHGLCRMI</sequence>
<evidence type="ECO:0000313" key="2">
    <source>
        <dbReference type="Proteomes" id="UP001207930"/>
    </source>
</evidence>
<dbReference type="EMBL" id="JAPDDS010000011">
    <property type="protein sequence ID" value="MCW1886693.1"/>
    <property type="molecule type" value="Genomic_DNA"/>
</dbReference>
<evidence type="ECO:0008006" key="3">
    <source>
        <dbReference type="Google" id="ProtNLM"/>
    </source>
</evidence>
<proteinExistence type="predicted"/>
<reference evidence="1 2" key="1">
    <citation type="submission" date="2022-10" db="EMBL/GenBank/DDBJ databases">
        <title>Luteolibacter flavescens strain MCCC 1K03193, whole genome shotgun sequencing project.</title>
        <authorList>
            <person name="Zhao G."/>
            <person name="Shen L."/>
        </authorList>
    </citation>
    <scope>NUCLEOTIDE SEQUENCE [LARGE SCALE GENOMIC DNA]</scope>
    <source>
        <strain evidence="1 2">MCCC 1K03193</strain>
    </source>
</reference>
<dbReference type="Proteomes" id="UP001207930">
    <property type="component" value="Unassembled WGS sequence"/>
</dbReference>
<name>A0ABT3FSY4_9BACT</name>
<keyword evidence="2" id="KW-1185">Reference proteome</keyword>
<organism evidence="1 2">
    <name type="scientific">Luteolibacter flavescens</name>
    <dbReference type="NCBI Taxonomy" id="1859460"/>
    <lineage>
        <taxon>Bacteria</taxon>
        <taxon>Pseudomonadati</taxon>
        <taxon>Verrucomicrobiota</taxon>
        <taxon>Verrucomicrobiia</taxon>
        <taxon>Verrucomicrobiales</taxon>
        <taxon>Verrucomicrobiaceae</taxon>
        <taxon>Luteolibacter</taxon>
    </lineage>
</organism>
<evidence type="ECO:0000313" key="1">
    <source>
        <dbReference type="EMBL" id="MCW1886693.1"/>
    </source>
</evidence>
<protein>
    <recommendedName>
        <fullName evidence="3">IrrE N-terminal-like domain-containing protein</fullName>
    </recommendedName>
</protein>
<comment type="caution">
    <text evidence="1">The sequence shown here is derived from an EMBL/GenBank/DDBJ whole genome shotgun (WGS) entry which is preliminary data.</text>
</comment>
<dbReference type="RefSeq" id="WP_264502648.1">
    <property type="nucleotide sequence ID" value="NZ_JAPDDS010000011.1"/>
</dbReference>
<accession>A0ABT3FSY4</accession>